<proteinExistence type="inferred from homology"/>
<keyword evidence="5" id="KW-1185">Reference proteome</keyword>
<organism evidence="4 5">
    <name type="scientific">Cichlidogyrus casuarinus</name>
    <dbReference type="NCBI Taxonomy" id="1844966"/>
    <lineage>
        <taxon>Eukaryota</taxon>
        <taxon>Metazoa</taxon>
        <taxon>Spiralia</taxon>
        <taxon>Lophotrochozoa</taxon>
        <taxon>Platyhelminthes</taxon>
        <taxon>Monogenea</taxon>
        <taxon>Monopisthocotylea</taxon>
        <taxon>Dactylogyridea</taxon>
        <taxon>Ancyrocephalidae</taxon>
        <taxon>Cichlidogyrus</taxon>
    </lineage>
</organism>
<sequence>MPLSGLNVWSMVHHDTLVLTLPALNRLEERLLTAQRTISKSLFSSSFLAARDSSGIDATPIKKEPDWQLDRDWSEDDTCPYDIEQERHFTGSVNDLAELKKRLA</sequence>
<dbReference type="InterPro" id="IPR023574">
    <property type="entry name" value="Ribosomal_uL4_dom_sf"/>
</dbReference>
<comment type="caution">
    <text evidence="4">The sequence shown here is derived from an EMBL/GenBank/DDBJ whole genome shotgun (WGS) entry which is preliminary data.</text>
</comment>
<gene>
    <name evidence="4" type="ORF">Ciccas_011856</name>
</gene>
<evidence type="ECO:0000256" key="2">
    <source>
        <dbReference type="ARBA" id="ARBA00022980"/>
    </source>
</evidence>
<dbReference type="EMBL" id="JBJKFK010003749">
    <property type="protein sequence ID" value="KAL3309596.1"/>
    <property type="molecule type" value="Genomic_DNA"/>
</dbReference>
<dbReference type="Gene3D" id="3.40.1370.10">
    <property type="match status" value="1"/>
</dbReference>
<dbReference type="SUPFAM" id="SSF52166">
    <property type="entry name" value="Ribosomal protein L4"/>
    <property type="match status" value="1"/>
</dbReference>
<evidence type="ECO:0000256" key="3">
    <source>
        <dbReference type="ARBA" id="ARBA00023274"/>
    </source>
</evidence>
<comment type="similarity">
    <text evidence="1">Belongs to the universal ribosomal protein uL4 family.</text>
</comment>
<evidence type="ECO:0000313" key="4">
    <source>
        <dbReference type="EMBL" id="KAL3309596.1"/>
    </source>
</evidence>
<protein>
    <submittedName>
        <fullName evidence="4">Uncharacterized protein</fullName>
    </submittedName>
</protein>
<dbReference type="Proteomes" id="UP001626550">
    <property type="component" value="Unassembled WGS sequence"/>
</dbReference>
<dbReference type="GO" id="GO:1990904">
    <property type="term" value="C:ribonucleoprotein complex"/>
    <property type="evidence" value="ECO:0007669"/>
    <property type="project" value="UniProtKB-KW"/>
</dbReference>
<keyword evidence="3" id="KW-0687">Ribonucleoprotein</keyword>
<name>A0ABD2PT31_9PLAT</name>
<evidence type="ECO:0000256" key="1">
    <source>
        <dbReference type="ARBA" id="ARBA00010528"/>
    </source>
</evidence>
<reference evidence="4 5" key="1">
    <citation type="submission" date="2024-11" db="EMBL/GenBank/DDBJ databases">
        <title>Adaptive evolution of stress response genes in parasites aligns with host niche diversity.</title>
        <authorList>
            <person name="Hahn C."/>
            <person name="Resl P."/>
        </authorList>
    </citation>
    <scope>NUCLEOTIDE SEQUENCE [LARGE SCALE GENOMIC DNA]</scope>
    <source>
        <strain evidence="4">EGGRZ-B1_66</strain>
        <tissue evidence="4">Body</tissue>
    </source>
</reference>
<dbReference type="AlphaFoldDB" id="A0ABD2PT31"/>
<dbReference type="GO" id="GO:0005840">
    <property type="term" value="C:ribosome"/>
    <property type="evidence" value="ECO:0007669"/>
    <property type="project" value="UniProtKB-KW"/>
</dbReference>
<keyword evidence="2" id="KW-0689">Ribosomal protein</keyword>
<accession>A0ABD2PT31</accession>
<evidence type="ECO:0000313" key="5">
    <source>
        <dbReference type="Proteomes" id="UP001626550"/>
    </source>
</evidence>